<dbReference type="Pfam" id="PF12323">
    <property type="entry name" value="HTH_OrfB_IS605"/>
    <property type="match status" value="1"/>
</dbReference>
<comment type="caution">
    <text evidence="3">The sequence shown here is derived from an EMBL/GenBank/DDBJ whole genome shotgun (WGS) entry which is preliminary data.</text>
</comment>
<proteinExistence type="predicted"/>
<evidence type="ECO:0000256" key="1">
    <source>
        <dbReference type="SAM" id="Coils"/>
    </source>
</evidence>
<name>X1LT79_9ZZZZ</name>
<dbReference type="InterPro" id="IPR021027">
    <property type="entry name" value="Transposase_put_HTH"/>
</dbReference>
<feature type="non-terminal residue" evidence="3">
    <location>
        <position position="126"/>
    </location>
</feature>
<gene>
    <name evidence="3" type="ORF">S06H3_27645</name>
</gene>
<accession>X1LT79</accession>
<reference evidence="3" key="1">
    <citation type="journal article" date="2014" name="Front. Microbiol.">
        <title>High frequency of phylogenetically diverse reductive dehalogenase-homologous genes in deep subseafloor sedimentary metagenomes.</title>
        <authorList>
            <person name="Kawai M."/>
            <person name="Futagami T."/>
            <person name="Toyoda A."/>
            <person name="Takaki Y."/>
            <person name="Nishi S."/>
            <person name="Hori S."/>
            <person name="Arai W."/>
            <person name="Tsubouchi T."/>
            <person name="Morono Y."/>
            <person name="Uchiyama I."/>
            <person name="Ito T."/>
            <person name="Fujiyama A."/>
            <person name="Inagaki F."/>
            <person name="Takami H."/>
        </authorList>
    </citation>
    <scope>NUCLEOTIDE SEQUENCE</scope>
    <source>
        <strain evidence="3">Expedition CK06-06</strain>
    </source>
</reference>
<evidence type="ECO:0000313" key="3">
    <source>
        <dbReference type="EMBL" id="GAI22567.1"/>
    </source>
</evidence>
<keyword evidence="1" id="KW-0175">Coiled coil</keyword>
<organism evidence="3">
    <name type="scientific">marine sediment metagenome</name>
    <dbReference type="NCBI Taxonomy" id="412755"/>
    <lineage>
        <taxon>unclassified sequences</taxon>
        <taxon>metagenomes</taxon>
        <taxon>ecological metagenomes</taxon>
    </lineage>
</organism>
<dbReference type="AlphaFoldDB" id="X1LT79"/>
<feature type="coiled-coil region" evidence="1">
    <location>
        <begin position="22"/>
        <end position="49"/>
    </location>
</feature>
<evidence type="ECO:0000259" key="2">
    <source>
        <dbReference type="Pfam" id="PF12323"/>
    </source>
</evidence>
<dbReference type="EMBL" id="BARV01016055">
    <property type="protein sequence ID" value="GAI22567.1"/>
    <property type="molecule type" value="Genomic_DNA"/>
</dbReference>
<protein>
    <recommendedName>
        <fullName evidence="2">Transposase putative helix-turn-helix domain-containing protein</fullName>
    </recommendedName>
</protein>
<feature type="domain" description="Transposase putative helix-turn-helix" evidence="2">
    <location>
        <begin position="2"/>
        <end position="45"/>
    </location>
</feature>
<sequence>MLTYKVQLYPNKQQQTTLVEQLDICRKLYNRLLEECKKAREKGEKLTQIKTQSFIVGLKNTSMPELKEVHSKVLQVVNYTLWTNIKSLAQLKKNGHKIGHLRFKGKGWYKTINYNQSGFKIDENKN</sequence>